<gene>
    <name evidence="2" type="ORF">NEH16_07075</name>
</gene>
<sequence>MFHCLRTLARHSDPVVDPITVLWEAQHQGLITPSLPPADLQGMLSGPAAALCTGPNARCAGPCLPAPTPRDSTYSPTPRTTRTPSTSSSPAAVAPWPTSKPSTPAGSGPPTPRRPQHPAPRQQPHRERAPRHLSSDPLPLRGGTR</sequence>
<name>A0ABY6Q348_9ACTN</name>
<dbReference type="Proteomes" id="UP001164963">
    <property type="component" value="Chromosome"/>
</dbReference>
<dbReference type="RefSeq" id="WP_265547096.1">
    <property type="nucleotide sequence ID" value="NZ_CP098740.1"/>
</dbReference>
<keyword evidence="3" id="KW-1185">Reference proteome</keyword>
<feature type="compositionally biased region" description="Low complexity" evidence="1">
    <location>
        <begin position="69"/>
        <end position="106"/>
    </location>
</feature>
<proteinExistence type="predicted"/>
<organism evidence="2 3">
    <name type="scientific">Streptomyces drozdowiczii</name>
    <dbReference type="NCBI Taxonomy" id="202862"/>
    <lineage>
        <taxon>Bacteria</taxon>
        <taxon>Bacillati</taxon>
        <taxon>Actinomycetota</taxon>
        <taxon>Actinomycetes</taxon>
        <taxon>Kitasatosporales</taxon>
        <taxon>Streptomycetaceae</taxon>
        <taxon>Streptomyces</taxon>
    </lineage>
</organism>
<feature type="region of interest" description="Disordered" evidence="1">
    <location>
        <begin position="55"/>
        <end position="145"/>
    </location>
</feature>
<reference evidence="2" key="1">
    <citation type="journal article" date="2022" name="Front. Microbiol.">
        <title>Mirubactin C rescues the lethal effect of cell wall biosynthesis mutations in Bacillus subtilis.</title>
        <authorList>
            <person name="Kepplinger B."/>
            <person name="Wen X."/>
            <person name="Tyler A.R."/>
            <person name="Kim B.Y."/>
            <person name="Brown J."/>
            <person name="Banks P."/>
            <person name="Dashti Y."/>
            <person name="Mackenzie E.S."/>
            <person name="Wills C."/>
            <person name="Kawai Y."/>
            <person name="Waldron K.J."/>
            <person name="Allenby N.E.E."/>
            <person name="Wu L.J."/>
            <person name="Hall M.J."/>
            <person name="Errington J."/>
        </authorList>
    </citation>
    <scope>NUCLEOTIDE SEQUENCE</scope>
    <source>
        <strain evidence="2">MDA8-470</strain>
    </source>
</reference>
<dbReference type="EMBL" id="CP098740">
    <property type="protein sequence ID" value="UZK58416.1"/>
    <property type="molecule type" value="Genomic_DNA"/>
</dbReference>
<protein>
    <submittedName>
        <fullName evidence="2">Uncharacterized protein</fullName>
    </submittedName>
</protein>
<accession>A0ABY6Q348</accession>
<evidence type="ECO:0000256" key="1">
    <source>
        <dbReference type="SAM" id="MobiDB-lite"/>
    </source>
</evidence>
<evidence type="ECO:0000313" key="3">
    <source>
        <dbReference type="Proteomes" id="UP001164963"/>
    </source>
</evidence>
<evidence type="ECO:0000313" key="2">
    <source>
        <dbReference type="EMBL" id="UZK58416.1"/>
    </source>
</evidence>